<feature type="compositionally biased region" description="Acidic residues" evidence="1">
    <location>
        <begin position="68"/>
        <end position="87"/>
    </location>
</feature>
<sequence>MCVTIARLLKPRVGRGVRLSSNAALETPDWRCSRATEDIVPRCHGDQEAGACPINPDFWVPGKSNTEDGLEPGAEEQDVEEPAETESGELKDNDRRSGDPGVPREAADPEEQERSEDTLRGRHVPGGACMTKVRSFLKDNIRLKRENSGRRG</sequence>
<proteinExistence type="predicted"/>
<organism evidence="2 3">
    <name type="scientific">Pleurodeles waltl</name>
    <name type="common">Iberian ribbed newt</name>
    <dbReference type="NCBI Taxonomy" id="8319"/>
    <lineage>
        <taxon>Eukaryota</taxon>
        <taxon>Metazoa</taxon>
        <taxon>Chordata</taxon>
        <taxon>Craniata</taxon>
        <taxon>Vertebrata</taxon>
        <taxon>Euteleostomi</taxon>
        <taxon>Amphibia</taxon>
        <taxon>Batrachia</taxon>
        <taxon>Caudata</taxon>
        <taxon>Salamandroidea</taxon>
        <taxon>Salamandridae</taxon>
        <taxon>Pleurodelinae</taxon>
        <taxon>Pleurodeles</taxon>
    </lineage>
</organism>
<protein>
    <submittedName>
        <fullName evidence="2">Uncharacterized protein</fullName>
    </submittedName>
</protein>
<name>A0AAV7TIL5_PLEWA</name>
<feature type="region of interest" description="Disordered" evidence="1">
    <location>
        <begin position="45"/>
        <end position="131"/>
    </location>
</feature>
<evidence type="ECO:0000256" key="1">
    <source>
        <dbReference type="SAM" id="MobiDB-lite"/>
    </source>
</evidence>
<feature type="compositionally biased region" description="Basic and acidic residues" evidence="1">
    <location>
        <begin position="88"/>
        <end position="98"/>
    </location>
</feature>
<accession>A0AAV7TIL5</accession>
<evidence type="ECO:0000313" key="3">
    <source>
        <dbReference type="Proteomes" id="UP001066276"/>
    </source>
</evidence>
<reference evidence="2" key="1">
    <citation type="journal article" date="2022" name="bioRxiv">
        <title>Sequencing and chromosome-scale assembly of the giantPleurodeles waltlgenome.</title>
        <authorList>
            <person name="Brown T."/>
            <person name="Elewa A."/>
            <person name="Iarovenko S."/>
            <person name="Subramanian E."/>
            <person name="Araus A.J."/>
            <person name="Petzold A."/>
            <person name="Susuki M."/>
            <person name="Suzuki K.-i.T."/>
            <person name="Hayashi T."/>
            <person name="Toyoda A."/>
            <person name="Oliveira C."/>
            <person name="Osipova E."/>
            <person name="Leigh N.D."/>
            <person name="Simon A."/>
            <person name="Yun M.H."/>
        </authorList>
    </citation>
    <scope>NUCLEOTIDE SEQUENCE</scope>
    <source>
        <strain evidence="2">20211129_DDA</strain>
        <tissue evidence="2">Liver</tissue>
    </source>
</reference>
<dbReference type="EMBL" id="JANPWB010000006">
    <property type="protein sequence ID" value="KAJ1176434.1"/>
    <property type="molecule type" value="Genomic_DNA"/>
</dbReference>
<gene>
    <name evidence="2" type="ORF">NDU88_001714</name>
</gene>
<comment type="caution">
    <text evidence="2">The sequence shown here is derived from an EMBL/GenBank/DDBJ whole genome shotgun (WGS) entry which is preliminary data.</text>
</comment>
<dbReference type="AlphaFoldDB" id="A0AAV7TIL5"/>
<keyword evidence="3" id="KW-1185">Reference proteome</keyword>
<dbReference type="Proteomes" id="UP001066276">
    <property type="component" value="Chromosome 3_2"/>
</dbReference>
<evidence type="ECO:0000313" key="2">
    <source>
        <dbReference type="EMBL" id="KAJ1176434.1"/>
    </source>
</evidence>